<dbReference type="AlphaFoldDB" id="A0A2K1JRQ7"/>
<reference evidence="2 4" key="1">
    <citation type="journal article" date="2008" name="Science">
        <title>The Physcomitrella genome reveals evolutionary insights into the conquest of land by plants.</title>
        <authorList>
            <person name="Rensing S."/>
            <person name="Lang D."/>
            <person name="Zimmer A."/>
            <person name="Terry A."/>
            <person name="Salamov A."/>
            <person name="Shapiro H."/>
            <person name="Nishiyama T."/>
            <person name="Perroud P.-F."/>
            <person name="Lindquist E."/>
            <person name="Kamisugi Y."/>
            <person name="Tanahashi T."/>
            <person name="Sakakibara K."/>
            <person name="Fujita T."/>
            <person name="Oishi K."/>
            <person name="Shin-I T."/>
            <person name="Kuroki Y."/>
            <person name="Toyoda A."/>
            <person name="Suzuki Y."/>
            <person name="Hashimoto A."/>
            <person name="Yamaguchi K."/>
            <person name="Sugano A."/>
            <person name="Kohara Y."/>
            <person name="Fujiyama A."/>
            <person name="Anterola A."/>
            <person name="Aoki S."/>
            <person name="Ashton N."/>
            <person name="Barbazuk W.B."/>
            <person name="Barker E."/>
            <person name="Bennetzen J."/>
            <person name="Bezanilla M."/>
            <person name="Blankenship R."/>
            <person name="Cho S.H."/>
            <person name="Dutcher S."/>
            <person name="Estelle M."/>
            <person name="Fawcett J.A."/>
            <person name="Gundlach H."/>
            <person name="Hanada K."/>
            <person name="Heyl A."/>
            <person name="Hicks K.A."/>
            <person name="Hugh J."/>
            <person name="Lohr M."/>
            <person name="Mayer K."/>
            <person name="Melkozernov A."/>
            <person name="Murata T."/>
            <person name="Nelson D."/>
            <person name="Pils B."/>
            <person name="Prigge M."/>
            <person name="Reiss B."/>
            <person name="Renner T."/>
            <person name="Rombauts S."/>
            <person name="Rushton P."/>
            <person name="Sanderfoot A."/>
            <person name="Schween G."/>
            <person name="Shiu S.-H."/>
            <person name="Stueber K."/>
            <person name="Theodoulou F.L."/>
            <person name="Tu H."/>
            <person name="Van de Peer Y."/>
            <person name="Verrier P.J."/>
            <person name="Waters E."/>
            <person name="Wood A."/>
            <person name="Yang L."/>
            <person name="Cove D."/>
            <person name="Cuming A."/>
            <person name="Hasebe M."/>
            <person name="Lucas S."/>
            <person name="Mishler D.B."/>
            <person name="Reski R."/>
            <person name="Grigoriev I."/>
            <person name="Quatrano R.S."/>
            <person name="Boore J.L."/>
        </authorList>
    </citation>
    <scope>NUCLEOTIDE SEQUENCE [LARGE SCALE GENOMIC DNA]</scope>
    <source>
        <strain evidence="3 4">cv. Gransden 2004</strain>
    </source>
</reference>
<dbReference type="EnsemblPlants" id="Pp3c12_22450V3.1">
    <property type="protein sequence ID" value="PAC:32973187.CDS.1"/>
    <property type="gene ID" value="Pp3c12_22450"/>
</dbReference>
<evidence type="ECO:0000313" key="2">
    <source>
        <dbReference type="EMBL" id="PNR44218.1"/>
    </source>
</evidence>
<feature type="compositionally biased region" description="Low complexity" evidence="1">
    <location>
        <begin position="456"/>
        <end position="484"/>
    </location>
</feature>
<reference evidence="3" key="3">
    <citation type="submission" date="2020-12" db="UniProtKB">
        <authorList>
            <consortium name="EnsemblPlants"/>
        </authorList>
    </citation>
    <scope>IDENTIFICATION</scope>
</reference>
<feature type="compositionally biased region" description="Low complexity" evidence="1">
    <location>
        <begin position="433"/>
        <end position="446"/>
    </location>
</feature>
<reference evidence="2 4" key="2">
    <citation type="journal article" date="2018" name="Plant J.">
        <title>The Physcomitrella patens chromosome-scale assembly reveals moss genome structure and evolution.</title>
        <authorList>
            <person name="Lang D."/>
            <person name="Ullrich K.K."/>
            <person name="Murat F."/>
            <person name="Fuchs J."/>
            <person name="Jenkins J."/>
            <person name="Haas F.B."/>
            <person name="Piednoel M."/>
            <person name="Gundlach H."/>
            <person name="Van Bel M."/>
            <person name="Meyberg R."/>
            <person name="Vives C."/>
            <person name="Morata J."/>
            <person name="Symeonidi A."/>
            <person name="Hiss M."/>
            <person name="Muchero W."/>
            <person name="Kamisugi Y."/>
            <person name="Saleh O."/>
            <person name="Blanc G."/>
            <person name="Decker E.L."/>
            <person name="van Gessel N."/>
            <person name="Grimwood J."/>
            <person name="Hayes R.D."/>
            <person name="Graham S.W."/>
            <person name="Gunter L.E."/>
            <person name="McDaniel S.F."/>
            <person name="Hoernstein S.N.W."/>
            <person name="Larsson A."/>
            <person name="Li F.W."/>
            <person name="Perroud P.F."/>
            <person name="Phillips J."/>
            <person name="Ranjan P."/>
            <person name="Rokshar D.S."/>
            <person name="Rothfels C.J."/>
            <person name="Schneider L."/>
            <person name="Shu S."/>
            <person name="Stevenson D.W."/>
            <person name="Thummler F."/>
            <person name="Tillich M."/>
            <person name="Villarreal Aguilar J.C."/>
            <person name="Widiez T."/>
            <person name="Wong G.K."/>
            <person name="Wymore A."/>
            <person name="Zhang Y."/>
            <person name="Zimmer A.D."/>
            <person name="Quatrano R.S."/>
            <person name="Mayer K.F.X."/>
            <person name="Goodstein D."/>
            <person name="Casacuberta J.M."/>
            <person name="Vandepoele K."/>
            <person name="Reski R."/>
            <person name="Cuming A.C."/>
            <person name="Tuskan G.A."/>
            <person name="Maumus F."/>
            <person name="Salse J."/>
            <person name="Schmutz J."/>
            <person name="Rensing S.A."/>
        </authorList>
    </citation>
    <scope>NUCLEOTIDE SEQUENCE [LARGE SCALE GENOMIC DNA]</scope>
    <source>
        <strain evidence="3 4">cv. Gransden 2004</strain>
    </source>
</reference>
<proteinExistence type="predicted"/>
<protein>
    <submittedName>
        <fullName evidence="2 3">Uncharacterized protein</fullName>
    </submittedName>
</protein>
<sequence length="552" mass="60435">MLKPTEDVKDGVRPENNRYHDRRTGLRRRWDASNDPRLLQCSPPRPMRRDAGAQVPSESAEVHRTTKCVKFNSHTSTRTNCSDVSTQVPSKPKLRSTHAKNIASQPAARIAGGNGCNCYVCPSVEKPDIFCLHGLHQRYMSRDFEDCQEDHLPAGYRRFVEHDDLYLPPCGPTNPASRCPDQSCSPTDCCPCDLRLYGSDPAFADIYLPPSRPCTPAFPTSRCGAYQDPCNPCPPPCSPCHVRSVSPCGPKIVCSCPSYIKQLAPCPPPASTDYSYPSYIKKSPSCFTSPCGSPSSSPICPPKPFCHTARQPSAVYIDEVPAPPTGNRYVDCQECLCHKDLSTRSLCPSSTKVSPCRDCVCHLGRRSPSQGVRQLKGVLTRCQPEFVTPCKSRIKPSLSQGQCLECRSPHSCKGPPNCNPHYIVETPFISNASRSRCPSPSTRPGSPAGGGRRGSPEPSSRCPSPSTRPRSPGRRSSPEPSSRCQTCDCHKPRCPPQPRRGSSSYKSPPPSRPRCTTLVSIEPFHDLCCSPCRPVSPCRPLLAAEMLSELDI</sequence>
<feature type="region of interest" description="Disordered" evidence="1">
    <location>
        <begin position="42"/>
        <end position="61"/>
    </location>
</feature>
<evidence type="ECO:0000313" key="3">
    <source>
        <dbReference type="EnsemblPlants" id="PAC:32973187.CDS.1"/>
    </source>
</evidence>
<evidence type="ECO:0000256" key="1">
    <source>
        <dbReference type="SAM" id="MobiDB-lite"/>
    </source>
</evidence>
<feature type="compositionally biased region" description="Basic and acidic residues" evidence="1">
    <location>
        <begin position="1"/>
        <end position="34"/>
    </location>
</feature>
<evidence type="ECO:0000313" key="4">
    <source>
        <dbReference type="Proteomes" id="UP000006727"/>
    </source>
</evidence>
<organism evidence="2">
    <name type="scientific">Physcomitrium patens</name>
    <name type="common">Spreading-leaved earth moss</name>
    <name type="synonym">Physcomitrella patens</name>
    <dbReference type="NCBI Taxonomy" id="3218"/>
    <lineage>
        <taxon>Eukaryota</taxon>
        <taxon>Viridiplantae</taxon>
        <taxon>Streptophyta</taxon>
        <taxon>Embryophyta</taxon>
        <taxon>Bryophyta</taxon>
        <taxon>Bryophytina</taxon>
        <taxon>Bryopsida</taxon>
        <taxon>Funariidae</taxon>
        <taxon>Funariales</taxon>
        <taxon>Funariaceae</taxon>
        <taxon>Physcomitrium</taxon>
    </lineage>
</organism>
<gene>
    <name evidence="2" type="ORF">PHYPA_016602</name>
</gene>
<dbReference type="PaxDb" id="3218-PP1S118_215V6.1"/>
<dbReference type="Proteomes" id="UP000006727">
    <property type="component" value="Chromosome 12"/>
</dbReference>
<feature type="region of interest" description="Disordered" evidence="1">
    <location>
        <begin position="432"/>
        <end position="512"/>
    </location>
</feature>
<keyword evidence="4" id="KW-1185">Reference proteome</keyword>
<name>A0A2K1JRQ7_PHYPA</name>
<dbReference type="InParanoid" id="A0A2K1JRQ7"/>
<feature type="region of interest" description="Disordered" evidence="1">
    <location>
        <begin position="1"/>
        <end position="36"/>
    </location>
</feature>
<dbReference type="EMBL" id="ABEU02000012">
    <property type="protein sequence ID" value="PNR44218.1"/>
    <property type="molecule type" value="Genomic_DNA"/>
</dbReference>
<dbReference type="Gramene" id="Pp3c12_22450V3.1">
    <property type="protein sequence ID" value="PAC:32973187.CDS.1"/>
    <property type="gene ID" value="Pp3c12_22450"/>
</dbReference>
<accession>A0A2K1JRQ7</accession>